<dbReference type="RefSeq" id="WP_062559858.1">
    <property type="nucleotide sequence ID" value="NZ_CP013341.1"/>
</dbReference>
<evidence type="ECO:0000259" key="1">
    <source>
        <dbReference type="Pfam" id="PF13439"/>
    </source>
</evidence>
<dbReference type="KEGG" id="nur:ATY38_14140"/>
<proteinExistence type="predicted"/>
<gene>
    <name evidence="2" type="ORF">SAMN05216406_13822</name>
</gene>
<name>A0A1H2GX80_9PROT</name>
<dbReference type="InterPro" id="IPR050194">
    <property type="entry name" value="Glycosyltransferase_grp1"/>
</dbReference>
<sequence>MKMLYIVEDRFPPFRADVVELFAKQMPDRGHQIDWLMQRGPDALNLLSPTDWLGNIVYLTPRSKWQGLFGRILNNLLGMQGDLMILFLAFKNRYDVIQVRDKFFASLIAWLAARLTGARFTYWMSYPFAESKLYQAHNKLVPHHRLVWLKGQLIRNLLYKIILPAADHIFVQSDRMKEDVVQEGISPDKMTAVPMGIRADQVGKAEDARAPNMHSPLLLHLGIIMQLRQSEMLVRVLQQVRLRYPDARLLYVGDGQLPSDRQAVEKEASRVKLSKAVTVTGFMPMETAWELVEQADICFSPFYPVPVLLSTSPTKLVEYMAMAKCIVANEHPEQCQVMEASGIGRCVPWGEQSFADEVCKLLDDPERARTLASRGPDWVRKYRTYDVIADHVESQYKKLLGLTI</sequence>
<keyword evidence="2" id="KW-0808">Transferase</keyword>
<dbReference type="AlphaFoldDB" id="A0A1H2GX80"/>
<dbReference type="Gene3D" id="3.40.50.2000">
    <property type="entry name" value="Glycogen Phosphorylase B"/>
    <property type="match status" value="2"/>
</dbReference>
<dbReference type="SUPFAM" id="SSF53756">
    <property type="entry name" value="UDP-Glycosyltransferase/glycogen phosphorylase"/>
    <property type="match status" value="1"/>
</dbReference>
<dbReference type="PANTHER" id="PTHR45947">
    <property type="entry name" value="SULFOQUINOVOSYL TRANSFERASE SQD2"/>
    <property type="match status" value="1"/>
</dbReference>
<reference evidence="3" key="1">
    <citation type="submission" date="2016-10" db="EMBL/GenBank/DDBJ databases">
        <authorList>
            <person name="Varghese N."/>
            <person name="Submissions S."/>
        </authorList>
    </citation>
    <scope>NUCLEOTIDE SEQUENCE [LARGE SCALE GENOMIC DNA]</scope>
    <source>
        <strain evidence="3">Nm10</strain>
    </source>
</reference>
<evidence type="ECO:0000313" key="3">
    <source>
        <dbReference type="Proteomes" id="UP000182882"/>
    </source>
</evidence>
<accession>A0A1H2GX80</accession>
<feature type="domain" description="Glycosyltransferase subfamily 4-like N-terminal" evidence="1">
    <location>
        <begin position="18"/>
        <end position="200"/>
    </location>
</feature>
<evidence type="ECO:0000313" key="2">
    <source>
        <dbReference type="EMBL" id="SDU24192.1"/>
    </source>
</evidence>
<dbReference type="InterPro" id="IPR028098">
    <property type="entry name" value="Glyco_trans_4-like_N"/>
</dbReference>
<keyword evidence="3" id="KW-1185">Reference proteome</keyword>
<organism evidence="2 3">
    <name type="scientific">Nitrosomonas ureae</name>
    <dbReference type="NCBI Taxonomy" id="44577"/>
    <lineage>
        <taxon>Bacteria</taxon>
        <taxon>Pseudomonadati</taxon>
        <taxon>Pseudomonadota</taxon>
        <taxon>Betaproteobacteria</taxon>
        <taxon>Nitrosomonadales</taxon>
        <taxon>Nitrosomonadaceae</taxon>
        <taxon>Nitrosomonas</taxon>
    </lineage>
</organism>
<dbReference type="PANTHER" id="PTHR45947:SF3">
    <property type="entry name" value="SULFOQUINOVOSYL TRANSFERASE SQD2"/>
    <property type="match status" value="1"/>
</dbReference>
<dbReference type="Pfam" id="PF13692">
    <property type="entry name" value="Glyco_trans_1_4"/>
    <property type="match status" value="1"/>
</dbReference>
<dbReference type="EMBL" id="FNLN01000038">
    <property type="protein sequence ID" value="SDU24192.1"/>
    <property type="molecule type" value="Genomic_DNA"/>
</dbReference>
<dbReference type="Pfam" id="PF13439">
    <property type="entry name" value="Glyco_transf_4"/>
    <property type="match status" value="1"/>
</dbReference>
<dbReference type="Proteomes" id="UP000182882">
    <property type="component" value="Unassembled WGS sequence"/>
</dbReference>
<dbReference type="GO" id="GO:0016757">
    <property type="term" value="F:glycosyltransferase activity"/>
    <property type="evidence" value="ECO:0007669"/>
    <property type="project" value="TreeGrafter"/>
</dbReference>
<protein>
    <submittedName>
        <fullName evidence="2">Glycosyltransferase involved in cell wall bisynthesis</fullName>
    </submittedName>
</protein>